<comment type="caution">
    <text evidence="3">The sequence shown here is derived from an EMBL/GenBank/DDBJ whole genome shotgun (WGS) entry which is preliminary data.</text>
</comment>
<feature type="transmembrane region" description="Helical" evidence="2">
    <location>
        <begin position="6"/>
        <end position="26"/>
    </location>
</feature>
<feature type="transmembrane region" description="Helical" evidence="2">
    <location>
        <begin position="380"/>
        <end position="401"/>
    </location>
</feature>
<keyword evidence="2" id="KW-1133">Transmembrane helix</keyword>
<keyword evidence="4" id="KW-1185">Reference proteome</keyword>
<feature type="transmembrane region" description="Helical" evidence="2">
    <location>
        <begin position="161"/>
        <end position="184"/>
    </location>
</feature>
<dbReference type="RefSeq" id="WP_289454518.1">
    <property type="nucleotide sequence ID" value="NZ_JAUCGQ010000001.1"/>
</dbReference>
<accession>A0ABT7SEU4</accession>
<sequence length="470" mass="50461">MVVHAWLAFVGVVWIPARAFWDLDLYRYWMWLGLHRGEWPVLSGPSVYPAGALVPMLLASVAGTVGTAAYATSWSVMITLLDALAMVALLHAPRLVRHGLAGGGDEPVPDDLPRRRTLLGAWWWLAFLLLLGPIAMGRLDAVVAPVTIAALALALRHPRVASVLLTIGAWIKVAPGALMLPLFVSARRQWRDVVLPAAVVCVVVVVAVALGGGAANIASFLTEQTSRGLQIEAPGATPWLVWGLWSPSVTRFLDQEIITWEITGPGSGVAVDVLGWLMPLALLASVALLWWRRERVGQGLWSDERADVELLTRGSMLMVLVLLVFNKVGSPQYMGWLAAPVAVALALRLPRWRTTALVTLGIGLATQTVFPWHYDQVVGGVWPVTLVLAARNAALVALLVLTVRELVRRPEDADAPLTDPRPAASLAGSPRRAPADPVAGPAGGSSRGRVGLGGGDERERRGVRRAVVDR</sequence>
<dbReference type="EMBL" id="JAUCGQ010000001">
    <property type="protein sequence ID" value="MDM7854710.1"/>
    <property type="molecule type" value="Genomic_DNA"/>
</dbReference>
<feature type="transmembrane region" description="Helical" evidence="2">
    <location>
        <begin position="273"/>
        <end position="290"/>
    </location>
</feature>
<keyword evidence="2" id="KW-0472">Membrane</keyword>
<evidence type="ECO:0000313" key="3">
    <source>
        <dbReference type="EMBL" id="MDM7854710.1"/>
    </source>
</evidence>
<evidence type="ECO:0000256" key="1">
    <source>
        <dbReference type="SAM" id="MobiDB-lite"/>
    </source>
</evidence>
<proteinExistence type="predicted"/>
<gene>
    <name evidence="3" type="ORF">QRT04_07185</name>
</gene>
<protein>
    <submittedName>
        <fullName evidence="3">Glycosyltransferase 87 family protein</fullName>
    </submittedName>
</protein>
<organism evidence="3 4">
    <name type="scientific">Cellulomonas alba</name>
    <dbReference type="NCBI Taxonomy" id="3053467"/>
    <lineage>
        <taxon>Bacteria</taxon>
        <taxon>Bacillati</taxon>
        <taxon>Actinomycetota</taxon>
        <taxon>Actinomycetes</taxon>
        <taxon>Micrococcales</taxon>
        <taxon>Cellulomonadaceae</taxon>
        <taxon>Cellulomonas</taxon>
    </lineage>
</organism>
<feature type="transmembrane region" description="Helical" evidence="2">
    <location>
        <begin position="356"/>
        <end position="374"/>
    </location>
</feature>
<feature type="transmembrane region" description="Helical" evidence="2">
    <location>
        <begin position="193"/>
        <end position="218"/>
    </location>
</feature>
<feature type="region of interest" description="Disordered" evidence="1">
    <location>
        <begin position="412"/>
        <end position="470"/>
    </location>
</feature>
<keyword evidence="2" id="KW-0812">Transmembrane</keyword>
<feature type="transmembrane region" description="Helical" evidence="2">
    <location>
        <begin position="47"/>
        <end position="65"/>
    </location>
</feature>
<feature type="compositionally biased region" description="Basic and acidic residues" evidence="1">
    <location>
        <begin position="455"/>
        <end position="470"/>
    </location>
</feature>
<dbReference type="Proteomes" id="UP001529338">
    <property type="component" value="Unassembled WGS sequence"/>
</dbReference>
<feature type="compositionally biased region" description="Gly residues" evidence="1">
    <location>
        <begin position="441"/>
        <end position="454"/>
    </location>
</feature>
<feature type="compositionally biased region" description="Low complexity" evidence="1">
    <location>
        <begin position="430"/>
        <end position="440"/>
    </location>
</feature>
<reference evidence="3 4" key="1">
    <citation type="submission" date="2023-06" db="EMBL/GenBank/DDBJ databases">
        <title>Cellulomonas sp. MW4 Whole genome sequence.</title>
        <authorList>
            <person name="Park S."/>
        </authorList>
    </citation>
    <scope>NUCLEOTIDE SEQUENCE [LARGE SCALE GENOMIC DNA]</scope>
    <source>
        <strain evidence="3 4">MW4</strain>
    </source>
</reference>
<evidence type="ECO:0000256" key="2">
    <source>
        <dbReference type="SAM" id="Phobius"/>
    </source>
</evidence>
<evidence type="ECO:0000313" key="4">
    <source>
        <dbReference type="Proteomes" id="UP001529338"/>
    </source>
</evidence>
<feature type="transmembrane region" description="Helical" evidence="2">
    <location>
        <begin position="122"/>
        <end position="155"/>
    </location>
</feature>
<name>A0ABT7SEU4_9CELL</name>